<gene>
    <name evidence="4" type="primary">LOC111099183</name>
</gene>
<dbReference type="PROSITE" id="PS50188">
    <property type="entry name" value="B302_SPRY"/>
    <property type="match status" value="1"/>
</dbReference>
<dbReference type="Pfam" id="PF00622">
    <property type="entry name" value="SPRY"/>
    <property type="match status" value="1"/>
</dbReference>
<dbReference type="KEGG" id="cvn:111099183"/>
<dbReference type="AlphaFoldDB" id="A0A8B8A484"/>
<evidence type="ECO:0000313" key="3">
    <source>
        <dbReference type="Proteomes" id="UP000694844"/>
    </source>
</evidence>
<sequence length="196" mass="21681">MAACFCCLRCCWNGTGFNSGHIPLKEIPTVKLDTSLMGNDVVIVKNGRRICGTGAALSNAPIAQDKAYFEVKIQSTGVWGVGLATRRCNLNSVPLGDNTESWVLRQDGSMYHDKQQKGRLPDTPQEGDVLGFTYDHVQLNFYLNGKPLSTPFTGMKGTLYPVFYVDDGAVMDIQFDKFYHQPPDGFDSIMIEQSLL</sequence>
<organism evidence="3 4">
    <name type="scientific">Crassostrea virginica</name>
    <name type="common">Eastern oyster</name>
    <dbReference type="NCBI Taxonomy" id="6565"/>
    <lineage>
        <taxon>Eukaryota</taxon>
        <taxon>Metazoa</taxon>
        <taxon>Spiralia</taxon>
        <taxon>Lophotrochozoa</taxon>
        <taxon>Mollusca</taxon>
        <taxon>Bivalvia</taxon>
        <taxon>Autobranchia</taxon>
        <taxon>Pteriomorphia</taxon>
        <taxon>Ostreida</taxon>
        <taxon>Ostreoidea</taxon>
        <taxon>Ostreidae</taxon>
        <taxon>Crassostrea</taxon>
    </lineage>
</organism>
<protein>
    <recommendedName>
        <fullName evidence="1">SPRY domain-containing protein 7</fullName>
    </recommendedName>
</protein>
<dbReference type="RefSeq" id="XP_022286301.1">
    <property type="nucleotide sequence ID" value="XM_022430593.1"/>
</dbReference>
<evidence type="ECO:0000256" key="1">
    <source>
        <dbReference type="ARBA" id="ARBA00021772"/>
    </source>
</evidence>
<dbReference type="SUPFAM" id="SSF49899">
    <property type="entry name" value="Concanavalin A-like lectins/glucanases"/>
    <property type="match status" value="1"/>
</dbReference>
<proteinExistence type="predicted"/>
<dbReference type="InterPro" id="IPR003877">
    <property type="entry name" value="SPRY_dom"/>
</dbReference>
<feature type="domain" description="B30.2/SPRY" evidence="2">
    <location>
        <begin position="1"/>
        <end position="182"/>
    </location>
</feature>
<dbReference type="PANTHER" id="PTHR20951:SF2">
    <property type="entry name" value="SPRY DOMAIN-CONTAINING PROTEIN 7"/>
    <property type="match status" value="1"/>
</dbReference>
<dbReference type="SMART" id="SM00449">
    <property type="entry name" value="SPRY"/>
    <property type="match status" value="1"/>
</dbReference>
<dbReference type="Gene3D" id="2.60.120.920">
    <property type="match status" value="1"/>
</dbReference>
<keyword evidence="3" id="KW-1185">Reference proteome</keyword>
<name>A0A8B8A484_CRAVI</name>
<reference evidence="4" key="1">
    <citation type="submission" date="2025-08" db="UniProtKB">
        <authorList>
            <consortium name="RefSeq"/>
        </authorList>
    </citation>
    <scope>IDENTIFICATION</scope>
    <source>
        <tissue evidence="4">Whole sample</tissue>
    </source>
</reference>
<dbReference type="OrthoDB" id="40953at2759"/>
<accession>A0A8B8A484</accession>
<dbReference type="Proteomes" id="UP000694844">
    <property type="component" value="Chromosome 5"/>
</dbReference>
<dbReference type="InterPro" id="IPR035766">
    <property type="entry name" value="SPRYD7"/>
</dbReference>
<dbReference type="PANTHER" id="PTHR20951">
    <property type="entry name" value="C13ORF1 PROTEIN-RELATED"/>
    <property type="match status" value="1"/>
</dbReference>
<dbReference type="CDD" id="cd12880">
    <property type="entry name" value="SPRYD7"/>
    <property type="match status" value="1"/>
</dbReference>
<evidence type="ECO:0000313" key="4">
    <source>
        <dbReference type="RefSeq" id="XP_022286301.1"/>
    </source>
</evidence>
<evidence type="ECO:0000259" key="2">
    <source>
        <dbReference type="PROSITE" id="PS50188"/>
    </source>
</evidence>
<dbReference type="InterPro" id="IPR043136">
    <property type="entry name" value="B30.2/SPRY_sf"/>
</dbReference>
<dbReference type="InterPro" id="IPR001870">
    <property type="entry name" value="B30.2/SPRY"/>
</dbReference>
<dbReference type="GeneID" id="111099183"/>
<dbReference type="InterPro" id="IPR013320">
    <property type="entry name" value="ConA-like_dom_sf"/>
</dbReference>